<feature type="region of interest" description="Disordered" evidence="1">
    <location>
        <begin position="1"/>
        <end position="67"/>
    </location>
</feature>
<organism evidence="2 3">
    <name type="scientific">Jaapia argillacea MUCL 33604</name>
    <dbReference type="NCBI Taxonomy" id="933084"/>
    <lineage>
        <taxon>Eukaryota</taxon>
        <taxon>Fungi</taxon>
        <taxon>Dikarya</taxon>
        <taxon>Basidiomycota</taxon>
        <taxon>Agaricomycotina</taxon>
        <taxon>Agaricomycetes</taxon>
        <taxon>Agaricomycetidae</taxon>
        <taxon>Jaapiales</taxon>
        <taxon>Jaapiaceae</taxon>
        <taxon>Jaapia</taxon>
    </lineage>
</organism>
<evidence type="ECO:0000313" key="3">
    <source>
        <dbReference type="Proteomes" id="UP000027265"/>
    </source>
</evidence>
<dbReference type="STRING" id="933084.A0A067PUP1"/>
<protein>
    <submittedName>
        <fullName evidence="2">Uncharacterized protein</fullName>
    </submittedName>
</protein>
<dbReference type="AlphaFoldDB" id="A0A067PUP1"/>
<sequence length="438" mass="47236">MVVGRASGKRTLADVMDQESEAKKKKLKGTTVGEGGRPTIAHSRFFGGSPAIPAPSPIGGPPNAGNLRVEGFEKENIDIEEIDLAIYVDDDIITEESRVDDGVEQEDGYISPSPSMNEDTPELSSPLRPEQSRGGGWDEEDDFDGAEVLSSPIAARTSSAANHSLREVPKSAHLEKGKRVGGLTMMMPLADSVSRSDGCEQNEVGVDLQDIFGDDSADDLSSQIDPDETSPPDNSFSSSNSASTSESSSGPVTPDDHRSLFSPDDDDGQRPHVDFDMDDIDVEECEAKESKVRREIVANGWWERWARGRGDVDCAGQQRPPRKLAPLRRMETTVTPIGRKSKNTLSVSARLPRLTATSGQKSVAASVKSNRTMHSEPRPPRKSLVFFQESAPFGASDRSAMLGEGDAMIGSTSMNPDASEDLGAQARSRLAQFRISFV</sequence>
<dbReference type="HOGENOM" id="CLU_548663_0_0_1"/>
<feature type="compositionally biased region" description="Polar residues" evidence="1">
    <location>
        <begin position="356"/>
        <end position="372"/>
    </location>
</feature>
<feature type="compositionally biased region" description="Low complexity" evidence="1">
    <location>
        <begin position="231"/>
        <end position="249"/>
    </location>
</feature>
<dbReference type="Proteomes" id="UP000027265">
    <property type="component" value="Unassembled WGS sequence"/>
</dbReference>
<dbReference type="OrthoDB" id="2802169at2759"/>
<feature type="compositionally biased region" description="Basic and acidic residues" evidence="1">
    <location>
        <begin position="164"/>
        <end position="178"/>
    </location>
</feature>
<name>A0A067PUP1_9AGAM</name>
<gene>
    <name evidence="2" type="ORF">JAAARDRAFT_671449</name>
</gene>
<keyword evidence="3" id="KW-1185">Reference proteome</keyword>
<proteinExistence type="predicted"/>
<feature type="region of interest" description="Disordered" evidence="1">
    <location>
        <begin position="96"/>
        <end position="275"/>
    </location>
</feature>
<evidence type="ECO:0000256" key="1">
    <source>
        <dbReference type="SAM" id="MobiDB-lite"/>
    </source>
</evidence>
<reference evidence="3" key="1">
    <citation type="journal article" date="2014" name="Proc. Natl. Acad. Sci. U.S.A.">
        <title>Extensive sampling of basidiomycete genomes demonstrates inadequacy of the white-rot/brown-rot paradigm for wood decay fungi.</title>
        <authorList>
            <person name="Riley R."/>
            <person name="Salamov A.A."/>
            <person name="Brown D.W."/>
            <person name="Nagy L.G."/>
            <person name="Floudas D."/>
            <person name="Held B.W."/>
            <person name="Levasseur A."/>
            <person name="Lombard V."/>
            <person name="Morin E."/>
            <person name="Otillar R."/>
            <person name="Lindquist E.A."/>
            <person name="Sun H."/>
            <person name="LaButti K.M."/>
            <person name="Schmutz J."/>
            <person name="Jabbour D."/>
            <person name="Luo H."/>
            <person name="Baker S.E."/>
            <person name="Pisabarro A.G."/>
            <person name="Walton J.D."/>
            <person name="Blanchette R.A."/>
            <person name="Henrissat B."/>
            <person name="Martin F."/>
            <person name="Cullen D."/>
            <person name="Hibbett D.S."/>
            <person name="Grigoriev I.V."/>
        </authorList>
    </citation>
    <scope>NUCLEOTIDE SEQUENCE [LARGE SCALE GENOMIC DNA]</scope>
    <source>
        <strain evidence="3">MUCL 33604</strain>
    </source>
</reference>
<feature type="region of interest" description="Disordered" evidence="1">
    <location>
        <begin position="356"/>
        <end position="380"/>
    </location>
</feature>
<dbReference type="InParanoid" id="A0A067PUP1"/>
<accession>A0A067PUP1</accession>
<dbReference type="EMBL" id="KL197717">
    <property type="protein sequence ID" value="KDQ58543.1"/>
    <property type="molecule type" value="Genomic_DNA"/>
</dbReference>
<evidence type="ECO:0000313" key="2">
    <source>
        <dbReference type="EMBL" id="KDQ58543.1"/>
    </source>
</evidence>